<evidence type="ECO:0000259" key="5">
    <source>
        <dbReference type="Pfam" id="PF04542"/>
    </source>
</evidence>
<dbReference type="SUPFAM" id="SSF88659">
    <property type="entry name" value="Sigma3 and sigma4 domains of RNA polymerase sigma factors"/>
    <property type="match status" value="1"/>
</dbReference>
<evidence type="ECO:0000259" key="7">
    <source>
        <dbReference type="Pfam" id="PF20239"/>
    </source>
</evidence>
<dbReference type="InterPro" id="IPR013249">
    <property type="entry name" value="RNA_pol_sigma70_r4_t2"/>
</dbReference>
<sequence length="410" mass="44765">MTSPNDSADDRVRAAVDAAFRDEWGQVVATLIGLTGDWDLAEDCAQDAFAAALVTWPRDGVPRRPGAWLTTTARNRAIDRLRRDAAGAAKLRRLAVPADDPDESPVEEIPDERLRLIFTCCHPALPFAARVALTLRTLAGLTTAEIARAFLTAEPAMAQRLVRAKRKIAEAGIPYRVPSAELLPQRLAGVLAVLYLIFNEGYDEQDARRALTAEAIRLARVLVRLMPHEPEPRGLLALMLLHEARRPTRTDHGVLVTLEHQDRSRWNQALITEGVALLDQALVMRRTGPYQVQAAIAACHATAPDAAGTDWPQIASLYAELARLAPSPVVDLNRAVAVAMADGIPAGLAMVDRLTASGRLAGYYLLPATRADLLRRAGRTGEAKAAYEEALKLAPTETERRYLTSRLEEL</sequence>
<keyword evidence="4" id="KW-0804">Transcription</keyword>
<keyword evidence="9" id="KW-1185">Reference proteome</keyword>
<dbReference type="Pfam" id="PF04542">
    <property type="entry name" value="Sigma70_r2"/>
    <property type="match status" value="1"/>
</dbReference>
<dbReference type="InterPro" id="IPR014284">
    <property type="entry name" value="RNA_pol_sigma-70_dom"/>
</dbReference>
<keyword evidence="2" id="KW-0805">Transcription regulation</keyword>
<comment type="caution">
    <text evidence="8">The sequence shown here is derived from an EMBL/GenBank/DDBJ whole genome shotgun (WGS) entry which is preliminary data.</text>
</comment>
<dbReference type="EMBL" id="SAUN01000001">
    <property type="protein sequence ID" value="RVX45032.1"/>
    <property type="molecule type" value="Genomic_DNA"/>
</dbReference>
<evidence type="ECO:0000256" key="3">
    <source>
        <dbReference type="ARBA" id="ARBA00023082"/>
    </source>
</evidence>
<evidence type="ECO:0000259" key="6">
    <source>
        <dbReference type="Pfam" id="PF08281"/>
    </source>
</evidence>
<dbReference type="Pfam" id="PF08281">
    <property type="entry name" value="Sigma70_r4_2"/>
    <property type="match status" value="1"/>
</dbReference>
<evidence type="ECO:0000256" key="4">
    <source>
        <dbReference type="ARBA" id="ARBA00023163"/>
    </source>
</evidence>
<dbReference type="InterPro" id="IPR007627">
    <property type="entry name" value="RNA_pol_sigma70_r2"/>
</dbReference>
<dbReference type="GO" id="GO:0006352">
    <property type="term" value="P:DNA-templated transcription initiation"/>
    <property type="evidence" value="ECO:0007669"/>
    <property type="project" value="InterPro"/>
</dbReference>
<keyword evidence="3" id="KW-0731">Sigma factor</keyword>
<evidence type="ECO:0000256" key="1">
    <source>
        <dbReference type="ARBA" id="ARBA00010641"/>
    </source>
</evidence>
<reference evidence="8 9" key="1">
    <citation type="submission" date="2019-01" db="EMBL/GenBank/DDBJ databases">
        <title>Sequencing the genomes of 1000 actinobacteria strains.</title>
        <authorList>
            <person name="Klenk H.-P."/>
        </authorList>
    </citation>
    <scope>NUCLEOTIDE SEQUENCE [LARGE SCALE GENOMIC DNA]</scope>
    <source>
        <strain evidence="8 9">DSM 43925</strain>
    </source>
</reference>
<dbReference type="Gene3D" id="1.10.1740.10">
    <property type="match status" value="1"/>
</dbReference>
<dbReference type="GO" id="GO:0016987">
    <property type="term" value="F:sigma factor activity"/>
    <property type="evidence" value="ECO:0007669"/>
    <property type="project" value="UniProtKB-KW"/>
</dbReference>
<dbReference type="InterPro" id="IPR013325">
    <property type="entry name" value="RNA_pol_sigma_r2"/>
</dbReference>
<proteinExistence type="inferred from homology"/>
<name>A0A438MGR1_9ACTN</name>
<dbReference type="Pfam" id="PF20239">
    <property type="entry name" value="DUF6596"/>
    <property type="match status" value="1"/>
</dbReference>
<dbReference type="GO" id="GO:0003677">
    <property type="term" value="F:DNA binding"/>
    <property type="evidence" value="ECO:0007669"/>
    <property type="project" value="InterPro"/>
</dbReference>
<feature type="domain" description="RNA polymerase sigma-70 region 2" evidence="5">
    <location>
        <begin position="26"/>
        <end position="84"/>
    </location>
</feature>
<dbReference type="RefSeq" id="WP_127936712.1">
    <property type="nucleotide sequence ID" value="NZ_SAUN01000001.1"/>
</dbReference>
<dbReference type="SUPFAM" id="SSF88946">
    <property type="entry name" value="Sigma2 domain of RNA polymerase sigma factors"/>
    <property type="match status" value="1"/>
</dbReference>
<dbReference type="PANTHER" id="PTHR47756">
    <property type="entry name" value="BLL6612 PROTEIN-RELATED"/>
    <property type="match status" value="1"/>
</dbReference>
<dbReference type="InterPro" id="IPR036388">
    <property type="entry name" value="WH-like_DNA-bd_sf"/>
</dbReference>
<dbReference type="Proteomes" id="UP000284824">
    <property type="component" value="Unassembled WGS sequence"/>
</dbReference>
<dbReference type="OrthoDB" id="9780299at2"/>
<gene>
    <name evidence="8" type="ORF">EDD27_7809</name>
</gene>
<dbReference type="Gene3D" id="1.10.10.10">
    <property type="entry name" value="Winged helix-like DNA-binding domain superfamily/Winged helix DNA-binding domain"/>
    <property type="match status" value="1"/>
</dbReference>
<dbReference type="NCBIfam" id="TIGR02937">
    <property type="entry name" value="sigma70-ECF"/>
    <property type="match status" value="1"/>
</dbReference>
<evidence type="ECO:0000313" key="9">
    <source>
        <dbReference type="Proteomes" id="UP000284824"/>
    </source>
</evidence>
<comment type="similarity">
    <text evidence="1">Belongs to the sigma-70 factor family. ECF subfamily.</text>
</comment>
<feature type="domain" description="RNA polymerase sigma factor 70 region 4 type 2" evidence="6">
    <location>
        <begin position="117"/>
        <end position="168"/>
    </location>
</feature>
<organism evidence="8 9">
    <name type="scientific">Nonomuraea polychroma</name>
    <dbReference type="NCBI Taxonomy" id="46176"/>
    <lineage>
        <taxon>Bacteria</taxon>
        <taxon>Bacillati</taxon>
        <taxon>Actinomycetota</taxon>
        <taxon>Actinomycetes</taxon>
        <taxon>Streptosporangiales</taxon>
        <taxon>Streptosporangiaceae</taxon>
        <taxon>Nonomuraea</taxon>
    </lineage>
</organism>
<feature type="domain" description="DUF6596" evidence="7">
    <location>
        <begin position="186"/>
        <end position="281"/>
    </location>
</feature>
<dbReference type="AlphaFoldDB" id="A0A438MGR1"/>
<protein>
    <submittedName>
        <fullName evidence="8">RNA polymerase sigma-70 factor (ECF subfamily)</fullName>
    </submittedName>
</protein>
<dbReference type="InterPro" id="IPR046531">
    <property type="entry name" value="DUF6596"/>
</dbReference>
<dbReference type="PANTHER" id="PTHR47756:SF2">
    <property type="entry name" value="BLL6612 PROTEIN"/>
    <property type="match status" value="1"/>
</dbReference>
<evidence type="ECO:0000313" key="8">
    <source>
        <dbReference type="EMBL" id="RVX45032.1"/>
    </source>
</evidence>
<dbReference type="InterPro" id="IPR013324">
    <property type="entry name" value="RNA_pol_sigma_r3/r4-like"/>
</dbReference>
<evidence type="ECO:0000256" key="2">
    <source>
        <dbReference type="ARBA" id="ARBA00023015"/>
    </source>
</evidence>
<accession>A0A438MGR1</accession>